<comment type="similarity">
    <text evidence="5">Belongs to the UPF0314 family.</text>
</comment>
<organism evidence="7 8">
    <name type="scientific">Jiella endophytica</name>
    <dbReference type="NCBI Taxonomy" id="2558362"/>
    <lineage>
        <taxon>Bacteria</taxon>
        <taxon>Pseudomonadati</taxon>
        <taxon>Pseudomonadota</taxon>
        <taxon>Alphaproteobacteria</taxon>
        <taxon>Hyphomicrobiales</taxon>
        <taxon>Aurantimonadaceae</taxon>
        <taxon>Jiella</taxon>
    </lineage>
</organism>
<dbReference type="EMBL" id="SOZD01000004">
    <property type="protein sequence ID" value="TFF21902.1"/>
    <property type="molecule type" value="Genomic_DNA"/>
</dbReference>
<dbReference type="GO" id="GO:0005886">
    <property type="term" value="C:plasma membrane"/>
    <property type="evidence" value="ECO:0007669"/>
    <property type="project" value="UniProtKB-SubCell"/>
</dbReference>
<name>A0A4Y8RGM9_9HYPH</name>
<feature type="transmembrane region" description="Helical" evidence="5">
    <location>
        <begin position="97"/>
        <end position="117"/>
    </location>
</feature>
<dbReference type="HAMAP" id="MF_01514">
    <property type="entry name" value="UPF0314"/>
    <property type="match status" value="1"/>
</dbReference>
<dbReference type="AlphaFoldDB" id="A0A4Y8RGM9"/>
<gene>
    <name evidence="7" type="ORF">E3C22_14650</name>
</gene>
<accession>A0A4Y8RGM9</accession>
<feature type="transmembrane region" description="Helical" evidence="5">
    <location>
        <begin position="49"/>
        <end position="68"/>
    </location>
</feature>
<evidence type="ECO:0000256" key="3">
    <source>
        <dbReference type="ARBA" id="ARBA00022989"/>
    </source>
</evidence>
<dbReference type="InterPro" id="IPR019691">
    <property type="entry name" value="DUF2585"/>
</dbReference>
<comment type="caution">
    <text evidence="7">The sequence shown here is derived from an EMBL/GenBank/DDBJ whole genome shotgun (WGS) entry which is preliminary data.</text>
</comment>
<evidence type="ECO:0000256" key="5">
    <source>
        <dbReference type="HAMAP-Rule" id="MF_01514"/>
    </source>
</evidence>
<reference evidence="7 8" key="1">
    <citation type="submission" date="2019-03" db="EMBL/GenBank/DDBJ databases">
        <title>Jiella endophytica sp. nov., a novel endophytic bacterium isolated from root of Ficus microcarpa Linn. f.</title>
        <authorList>
            <person name="Tuo L."/>
        </authorList>
    </citation>
    <scope>NUCLEOTIDE SEQUENCE [LARGE SCALE GENOMIC DNA]</scope>
    <source>
        <strain evidence="7 8">CBS5Q-3</strain>
    </source>
</reference>
<keyword evidence="2 5" id="KW-0812">Transmembrane</keyword>
<evidence type="ECO:0000256" key="2">
    <source>
        <dbReference type="ARBA" id="ARBA00022692"/>
    </source>
</evidence>
<keyword evidence="1 5" id="KW-1003">Cell membrane</keyword>
<keyword evidence="3 5" id="KW-1133">Transmembrane helix</keyword>
<proteinExistence type="inferred from homology"/>
<evidence type="ECO:0000256" key="1">
    <source>
        <dbReference type="ARBA" id="ARBA00022475"/>
    </source>
</evidence>
<feature type="transmembrane region" description="Helical" evidence="5">
    <location>
        <begin position="183"/>
        <end position="203"/>
    </location>
</feature>
<evidence type="ECO:0000256" key="4">
    <source>
        <dbReference type="ARBA" id="ARBA00023136"/>
    </source>
</evidence>
<evidence type="ECO:0000313" key="7">
    <source>
        <dbReference type="EMBL" id="TFF21902.1"/>
    </source>
</evidence>
<sequence>MDGPDFASGLKPDIRRRWAGPGGPSCRSESSLRQTNLSQTTAATRRLRYGLFAIAIVAVTAAILFAMGRNPICPCGTVKLWWGVVNSPENSQHLSDWYSASHLIHGFLFFGIAWLVFRRWSFGARLVAALLVECAWEIVENTPAVIQHYRETTISLDYAGDSIINSLSDVGFMALGFYLASRLPVWVTVIVAIALELFVGSVIRDNLTLNVLMLLWPIEAVKTWQAAA</sequence>
<keyword evidence="8" id="KW-1185">Reference proteome</keyword>
<dbReference type="Proteomes" id="UP000298179">
    <property type="component" value="Unassembled WGS sequence"/>
</dbReference>
<evidence type="ECO:0000256" key="6">
    <source>
        <dbReference type="SAM" id="MobiDB-lite"/>
    </source>
</evidence>
<dbReference type="Pfam" id="PF10755">
    <property type="entry name" value="DUF2585"/>
    <property type="match status" value="1"/>
</dbReference>
<protein>
    <recommendedName>
        <fullName evidence="5">UPF0314 protein E3C22_14650</fullName>
    </recommendedName>
</protein>
<keyword evidence="4 5" id="KW-0472">Membrane</keyword>
<evidence type="ECO:0000313" key="8">
    <source>
        <dbReference type="Proteomes" id="UP000298179"/>
    </source>
</evidence>
<comment type="subcellular location">
    <subcellularLocation>
        <location evidence="5">Cell membrane</location>
        <topology evidence="5">Multi-pass membrane protein</topology>
    </subcellularLocation>
</comment>
<dbReference type="NCBIfam" id="NF002099">
    <property type="entry name" value="PRK00944.1"/>
    <property type="match status" value="1"/>
</dbReference>
<feature type="region of interest" description="Disordered" evidence="6">
    <location>
        <begin position="1"/>
        <end position="31"/>
    </location>
</feature>
<dbReference type="OrthoDB" id="9811954at2"/>